<dbReference type="InterPro" id="IPR058625">
    <property type="entry name" value="MdtA-like_BSH"/>
</dbReference>
<keyword evidence="10" id="KW-1185">Reference proteome</keyword>
<dbReference type="Pfam" id="PF25876">
    <property type="entry name" value="HH_MFP_RND"/>
    <property type="match status" value="1"/>
</dbReference>
<dbReference type="InterPro" id="IPR058624">
    <property type="entry name" value="MdtA-like_HH"/>
</dbReference>
<evidence type="ECO:0000259" key="7">
    <source>
        <dbReference type="Pfam" id="PF25954"/>
    </source>
</evidence>
<feature type="domain" description="Multidrug resistance protein MdtA-like alpha-helical hairpin" evidence="5">
    <location>
        <begin position="106"/>
        <end position="174"/>
    </location>
</feature>
<keyword evidence="4" id="KW-0732">Signal</keyword>
<dbReference type="Gene3D" id="2.40.420.20">
    <property type="match status" value="1"/>
</dbReference>
<accession>A0A2V1K0G0</accession>
<dbReference type="InterPro" id="IPR058627">
    <property type="entry name" value="MdtA-like_C"/>
</dbReference>
<feature type="domain" description="CusB-like beta-barrel" evidence="7">
    <location>
        <begin position="212"/>
        <end position="286"/>
    </location>
</feature>
<evidence type="ECO:0000313" key="10">
    <source>
        <dbReference type="Proteomes" id="UP000245212"/>
    </source>
</evidence>
<dbReference type="AlphaFoldDB" id="A0A2V1K0G0"/>
<dbReference type="Pfam" id="PF25917">
    <property type="entry name" value="BSH_RND"/>
    <property type="match status" value="1"/>
</dbReference>
<comment type="caution">
    <text evidence="9">The sequence shown here is derived from an EMBL/GenBank/DDBJ whole genome shotgun (WGS) entry which is preliminary data.</text>
</comment>
<dbReference type="GO" id="GO:1990281">
    <property type="term" value="C:efflux pump complex"/>
    <property type="evidence" value="ECO:0007669"/>
    <property type="project" value="TreeGrafter"/>
</dbReference>
<evidence type="ECO:0000259" key="5">
    <source>
        <dbReference type="Pfam" id="PF25876"/>
    </source>
</evidence>
<evidence type="ECO:0000256" key="3">
    <source>
        <dbReference type="ARBA" id="ARBA00022448"/>
    </source>
</evidence>
<dbReference type="InterPro" id="IPR006143">
    <property type="entry name" value="RND_pump_MFP"/>
</dbReference>
<evidence type="ECO:0000313" key="9">
    <source>
        <dbReference type="EMBL" id="PWF22610.1"/>
    </source>
</evidence>
<dbReference type="RefSeq" id="WP_109062135.1">
    <property type="nucleotide sequence ID" value="NZ_QETA01000004.1"/>
</dbReference>
<evidence type="ECO:0000256" key="4">
    <source>
        <dbReference type="SAM" id="SignalP"/>
    </source>
</evidence>
<gene>
    <name evidence="9" type="ORF">DD235_11050</name>
</gene>
<dbReference type="Pfam" id="PF25967">
    <property type="entry name" value="RND-MFP_C"/>
    <property type="match status" value="1"/>
</dbReference>
<protein>
    <submittedName>
        <fullName evidence="9">Efflux RND transporter periplasmic adaptor subunit</fullName>
    </submittedName>
</protein>
<keyword evidence="3" id="KW-0813">Transport</keyword>
<dbReference type="NCBIfam" id="TIGR01730">
    <property type="entry name" value="RND_mfp"/>
    <property type="match status" value="1"/>
</dbReference>
<name>A0A2V1K0G0_9BURK</name>
<organism evidence="9 10">
    <name type="scientific">Corticimicrobacter populi</name>
    <dbReference type="NCBI Taxonomy" id="2175229"/>
    <lineage>
        <taxon>Bacteria</taxon>
        <taxon>Pseudomonadati</taxon>
        <taxon>Pseudomonadota</taxon>
        <taxon>Betaproteobacteria</taxon>
        <taxon>Burkholderiales</taxon>
        <taxon>Alcaligenaceae</taxon>
        <taxon>Corticimicrobacter</taxon>
    </lineage>
</organism>
<feature type="domain" description="Multidrug resistance protein MdtA-like C-terminal permuted SH3" evidence="8">
    <location>
        <begin position="297"/>
        <end position="353"/>
    </location>
</feature>
<proteinExistence type="inferred from homology"/>
<dbReference type="GO" id="GO:0015562">
    <property type="term" value="F:efflux transmembrane transporter activity"/>
    <property type="evidence" value="ECO:0007669"/>
    <property type="project" value="TreeGrafter"/>
</dbReference>
<feature type="domain" description="Multidrug resistance protein MdtA-like barrel-sandwich hybrid" evidence="6">
    <location>
        <begin position="70"/>
        <end position="200"/>
    </location>
</feature>
<evidence type="ECO:0000256" key="1">
    <source>
        <dbReference type="ARBA" id="ARBA00004196"/>
    </source>
</evidence>
<dbReference type="PROSITE" id="PS51257">
    <property type="entry name" value="PROKAR_LIPOPROTEIN"/>
    <property type="match status" value="1"/>
</dbReference>
<evidence type="ECO:0000259" key="6">
    <source>
        <dbReference type="Pfam" id="PF25917"/>
    </source>
</evidence>
<feature type="signal peptide" evidence="4">
    <location>
        <begin position="1"/>
        <end position="30"/>
    </location>
</feature>
<dbReference type="InterPro" id="IPR058792">
    <property type="entry name" value="Beta-barrel_RND_2"/>
</dbReference>
<dbReference type="EMBL" id="QETA01000004">
    <property type="protein sequence ID" value="PWF22610.1"/>
    <property type="molecule type" value="Genomic_DNA"/>
</dbReference>
<comment type="similarity">
    <text evidence="2">Belongs to the membrane fusion protein (MFP) (TC 8.A.1) family.</text>
</comment>
<comment type="subcellular location">
    <subcellularLocation>
        <location evidence="1">Cell envelope</location>
    </subcellularLocation>
</comment>
<sequence length="369" mass="39526">MPAARPFQRFRALLCLSLWPLLLTACGQDAAPSTTATRVRLQVVQPDTTQQAGFNLPGTVVARVDSTLSFRVPGRLLARPVDVGAQVGQGTRLAQLDPEPLRLARDEAAAQVAQTQGVLERSRRDVARNRTLVEKGALARADFDALETGLNNAQAQHDAARSRLAQARNNLAYADLSAPQPGIITQVHAEVGQVVAAGTPIISMAYDGQRELEVDVPENDIAQIQPGSTVQARLLSAPDTVLQGRVREISPVADPASRTYRVRVALDAMPDSARLGMTASVQLNHTSTAPAQIFRLPLAALYQQGEGPAVWVLPDGTNHLELRPVTLGSMGTDHIMVTAGLQSGERVVTAGVHRLDAGMPVQPWDHRLP</sequence>
<dbReference type="PANTHER" id="PTHR30469">
    <property type="entry name" value="MULTIDRUG RESISTANCE PROTEIN MDTA"/>
    <property type="match status" value="1"/>
</dbReference>
<evidence type="ECO:0000256" key="2">
    <source>
        <dbReference type="ARBA" id="ARBA00009477"/>
    </source>
</evidence>
<reference evidence="10" key="1">
    <citation type="submission" date="2018-05" db="EMBL/GenBank/DDBJ databases">
        <authorList>
            <person name="Li Y."/>
        </authorList>
    </citation>
    <scope>NUCLEOTIDE SEQUENCE [LARGE SCALE GENOMIC DNA]</scope>
    <source>
        <strain evidence="10">3d-2-2</strain>
    </source>
</reference>
<dbReference type="PANTHER" id="PTHR30469:SF15">
    <property type="entry name" value="HLYD FAMILY OF SECRETION PROTEINS"/>
    <property type="match status" value="1"/>
</dbReference>
<dbReference type="Gene3D" id="2.40.50.100">
    <property type="match status" value="1"/>
</dbReference>
<dbReference type="Gene3D" id="2.40.30.170">
    <property type="match status" value="1"/>
</dbReference>
<feature type="chain" id="PRO_5015976490" evidence="4">
    <location>
        <begin position="31"/>
        <end position="369"/>
    </location>
</feature>
<dbReference type="Proteomes" id="UP000245212">
    <property type="component" value="Unassembled WGS sequence"/>
</dbReference>
<dbReference type="Pfam" id="PF25954">
    <property type="entry name" value="Beta-barrel_RND_2"/>
    <property type="match status" value="1"/>
</dbReference>
<dbReference type="Gene3D" id="1.10.287.470">
    <property type="entry name" value="Helix hairpin bin"/>
    <property type="match status" value="1"/>
</dbReference>
<evidence type="ECO:0000259" key="8">
    <source>
        <dbReference type="Pfam" id="PF25967"/>
    </source>
</evidence>
<dbReference type="SUPFAM" id="SSF111369">
    <property type="entry name" value="HlyD-like secretion proteins"/>
    <property type="match status" value="1"/>
</dbReference>